<dbReference type="PROSITE" id="PS51689">
    <property type="entry name" value="SAM_RNA_A_N6_MT"/>
    <property type="match status" value="1"/>
</dbReference>
<feature type="domain" description="Ribosomal RNA adenine methylase transferase N-terminal" evidence="7">
    <location>
        <begin position="43"/>
        <end position="207"/>
    </location>
</feature>
<feature type="binding site" evidence="5">
    <location>
        <position position="38"/>
    </location>
    <ligand>
        <name>S-adenosyl-L-methionine</name>
        <dbReference type="ChEBI" id="CHEBI:59789"/>
    </ligand>
</feature>
<proteinExistence type="inferred from homology"/>
<evidence type="ECO:0000256" key="5">
    <source>
        <dbReference type="PROSITE-ProRule" id="PRU01026"/>
    </source>
</evidence>
<keyword evidence="1 5" id="KW-0489">Methyltransferase</keyword>
<evidence type="ECO:0000256" key="4">
    <source>
        <dbReference type="ARBA" id="ARBA00022884"/>
    </source>
</evidence>
<gene>
    <name evidence="8" type="ORF">HNP84_006796</name>
</gene>
<name>A0A840P6T2_9ACTN</name>
<dbReference type="NCBIfam" id="NF000337">
    <property type="entry name" value="erm_SHROVE"/>
    <property type="match status" value="1"/>
</dbReference>
<feature type="binding site" evidence="5">
    <location>
        <position position="84"/>
    </location>
    <ligand>
        <name>S-adenosyl-L-methionine</name>
        <dbReference type="ChEBI" id="CHEBI:59789"/>
    </ligand>
</feature>
<evidence type="ECO:0000259" key="7">
    <source>
        <dbReference type="SMART" id="SM00650"/>
    </source>
</evidence>
<feature type="binding site" evidence="5">
    <location>
        <position position="125"/>
    </location>
    <ligand>
        <name>S-adenosyl-L-methionine</name>
        <dbReference type="ChEBI" id="CHEBI:59789"/>
    </ligand>
</feature>
<evidence type="ECO:0000256" key="3">
    <source>
        <dbReference type="ARBA" id="ARBA00022691"/>
    </source>
</evidence>
<evidence type="ECO:0000256" key="2">
    <source>
        <dbReference type="ARBA" id="ARBA00022679"/>
    </source>
</evidence>
<dbReference type="InterPro" id="IPR020596">
    <property type="entry name" value="rRNA_Ade_Mease_Trfase_CS"/>
</dbReference>
<dbReference type="EMBL" id="JACHGN010000016">
    <property type="protein sequence ID" value="MBB5137044.1"/>
    <property type="molecule type" value="Genomic_DNA"/>
</dbReference>
<feature type="binding site" evidence="5">
    <location>
        <position position="63"/>
    </location>
    <ligand>
        <name>S-adenosyl-L-methionine</name>
        <dbReference type="ChEBI" id="CHEBI:59789"/>
    </ligand>
</feature>
<dbReference type="InterPro" id="IPR029063">
    <property type="entry name" value="SAM-dependent_MTases_sf"/>
</dbReference>
<dbReference type="InterPro" id="IPR020598">
    <property type="entry name" value="rRNA_Ade_methylase_Trfase_N"/>
</dbReference>
<sequence>MARSNAHNDQPHQRTGRTPRRPRTDRDHARRTLSQNFLTDPHEIARILHAARPRPGTLILEPGAGEGSLTRALARRAGKVIAYELDPRLADRLAHATRDDDRIHIVRADFTTAHPPRHPFAVVGNIPYSATARIVRWCLQAPTLTSATLVTQLEYARKRTGDYGRWTRLTVTTWPRHTWHLHGRIDRHSFRPIPKVDSAILRIQRRPADLLPPAALRGYHDLVALGFTGTGGTLRASLTRRYPARRVDAAFRAAGLDPATVVAYVHPDQWLTLYHHLTT</sequence>
<reference evidence="8 9" key="1">
    <citation type="submission" date="2020-08" db="EMBL/GenBank/DDBJ databases">
        <title>Genomic Encyclopedia of Type Strains, Phase IV (KMG-IV): sequencing the most valuable type-strain genomes for metagenomic binning, comparative biology and taxonomic classification.</title>
        <authorList>
            <person name="Goeker M."/>
        </authorList>
    </citation>
    <scope>NUCLEOTIDE SEQUENCE [LARGE SCALE GENOMIC DNA]</scope>
    <source>
        <strain evidence="8 9">DSM 45615</strain>
    </source>
</reference>
<keyword evidence="9" id="KW-1185">Reference proteome</keyword>
<dbReference type="PROSITE" id="PS01131">
    <property type="entry name" value="RRNA_A_DIMETH"/>
    <property type="match status" value="1"/>
</dbReference>
<dbReference type="CDD" id="cd02440">
    <property type="entry name" value="AdoMet_MTases"/>
    <property type="match status" value="1"/>
</dbReference>
<evidence type="ECO:0000256" key="6">
    <source>
        <dbReference type="SAM" id="MobiDB-lite"/>
    </source>
</evidence>
<comment type="caution">
    <text evidence="8">The sequence shown here is derived from an EMBL/GenBank/DDBJ whole genome shotgun (WGS) entry which is preliminary data.</text>
</comment>
<dbReference type="GO" id="GO:0005829">
    <property type="term" value="C:cytosol"/>
    <property type="evidence" value="ECO:0007669"/>
    <property type="project" value="TreeGrafter"/>
</dbReference>
<dbReference type="Gene3D" id="3.40.50.150">
    <property type="entry name" value="Vaccinia Virus protein VP39"/>
    <property type="match status" value="1"/>
</dbReference>
<dbReference type="PANTHER" id="PTHR11727:SF7">
    <property type="entry name" value="DIMETHYLADENOSINE TRANSFERASE-RELATED"/>
    <property type="match status" value="1"/>
</dbReference>
<accession>A0A840P6T2</accession>
<feature type="binding site" evidence="5">
    <location>
        <position position="36"/>
    </location>
    <ligand>
        <name>S-adenosyl-L-methionine</name>
        <dbReference type="ChEBI" id="CHEBI:59789"/>
    </ligand>
</feature>
<dbReference type="Pfam" id="PF00398">
    <property type="entry name" value="RrnaAD"/>
    <property type="match status" value="1"/>
</dbReference>
<evidence type="ECO:0000313" key="8">
    <source>
        <dbReference type="EMBL" id="MBB5137044.1"/>
    </source>
</evidence>
<dbReference type="AlphaFoldDB" id="A0A840P6T2"/>
<dbReference type="GO" id="GO:0052910">
    <property type="term" value="F:23S rRNA (adenine(2085)-N(6))-dimethyltransferase activity"/>
    <property type="evidence" value="ECO:0007669"/>
    <property type="project" value="UniProtKB-EC"/>
</dbReference>
<dbReference type="PANTHER" id="PTHR11727">
    <property type="entry name" value="DIMETHYLADENOSINE TRANSFERASE"/>
    <property type="match status" value="1"/>
</dbReference>
<dbReference type="GO" id="GO:0003723">
    <property type="term" value="F:RNA binding"/>
    <property type="evidence" value="ECO:0007669"/>
    <property type="project" value="UniProtKB-UniRule"/>
</dbReference>
<protein>
    <submittedName>
        <fullName evidence="8">23S rRNA (Adenine-N6)-dimethyltransferase</fullName>
        <ecNumber evidence="8">2.1.1.184</ecNumber>
    </submittedName>
</protein>
<dbReference type="EC" id="2.1.1.184" evidence="8"/>
<feature type="region of interest" description="Disordered" evidence="6">
    <location>
        <begin position="1"/>
        <end position="32"/>
    </location>
</feature>
<dbReference type="SMART" id="SM00650">
    <property type="entry name" value="rADc"/>
    <property type="match status" value="1"/>
</dbReference>
<evidence type="ECO:0000256" key="1">
    <source>
        <dbReference type="ARBA" id="ARBA00022603"/>
    </source>
</evidence>
<dbReference type="NCBIfam" id="NF000499">
    <property type="entry name" value="Erm23S_rRNA_broad"/>
    <property type="match status" value="1"/>
</dbReference>
<organism evidence="8 9">
    <name type="scientific">Thermocatellispora tengchongensis</name>
    <dbReference type="NCBI Taxonomy" id="1073253"/>
    <lineage>
        <taxon>Bacteria</taxon>
        <taxon>Bacillati</taxon>
        <taxon>Actinomycetota</taxon>
        <taxon>Actinomycetes</taxon>
        <taxon>Streptosporangiales</taxon>
        <taxon>Streptosporangiaceae</taxon>
        <taxon>Thermocatellispora</taxon>
    </lineage>
</organism>
<dbReference type="GO" id="GO:0000179">
    <property type="term" value="F:rRNA (adenine-N6,N6-)-dimethyltransferase activity"/>
    <property type="evidence" value="ECO:0007669"/>
    <property type="project" value="UniProtKB-UniRule"/>
</dbReference>
<comment type="similarity">
    <text evidence="5">Belongs to the class I-like SAM-binding methyltransferase superfamily. rRNA adenine N(6)-methyltransferase family.</text>
</comment>
<keyword evidence="3 5" id="KW-0949">S-adenosyl-L-methionine</keyword>
<evidence type="ECO:0000313" key="9">
    <source>
        <dbReference type="Proteomes" id="UP000578449"/>
    </source>
</evidence>
<dbReference type="Proteomes" id="UP000578449">
    <property type="component" value="Unassembled WGS sequence"/>
</dbReference>
<dbReference type="SUPFAM" id="SSF53335">
    <property type="entry name" value="S-adenosyl-L-methionine-dependent methyltransferases"/>
    <property type="match status" value="1"/>
</dbReference>
<keyword evidence="2 5" id="KW-0808">Transferase</keyword>
<feature type="binding site" evidence="5">
    <location>
        <position position="109"/>
    </location>
    <ligand>
        <name>S-adenosyl-L-methionine</name>
        <dbReference type="ChEBI" id="CHEBI:59789"/>
    </ligand>
</feature>
<keyword evidence="4 5" id="KW-0694">RNA-binding</keyword>
<dbReference type="InterPro" id="IPR001737">
    <property type="entry name" value="KsgA/Erm"/>
</dbReference>